<feature type="domain" description="RagB/SusD" evidence="6">
    <location>
        <begin position="318"/>
        <end position="481"/>
    </location>
</feature>
<dbReference type="Pfam" id="PF07980">
    <property type="entry name" value="SusD_RagB"/>
    <property type="match status" value="1"/>
</dbReference>
<gene>
    <name evidence="8" type="ORF">SAMN05444266_101332</name>
</gene>
<comment type="similarity">
    <text evidence="2">Belongs to the SusD family.</text>
</comment>
<evidence type="ECO:0000259" key="6">
    <source>
        <dbReference type="Pfam" id="PF07980"/>
    </source>
</evidence>
<evidence type="ECO:0000256" key="3">
    <source>
        <dbReference type="ARBA" id="ARBA00022729"/>
    </source>
</evidence>
<dbReference type="InterPro" id="IPR012944">
    <property type="entry name" value="SusD_RagB_dom"/>
</dbReference>
<dbReference type="AlphaFoldDB" id="A0A1M6VRW2"/>
<dbReference type="CDD" id="cd08977">
    <property type="entry name" value="SusD"/>
    <property type="match status" value="1"/>
</dbReference>
<evidence type="ECO:0000256" key="1">
    <source>
        <dbReference type="ARBA" id="ARBA00004442"/>
    </source>
</evidence>
<dbReference type="RefSeq" id="WP_073077376.1">
    <property type="nucleotide sequence ID" value="NZ_FRBL01000001.1"/>
</dbReference>
<name>A0A1M6VRW2_9BACT</name>
<organism evidence="8 9">
    <name type="scientific">Chitinophaga jiangningensis</name>
    <dbReference type="NCBI Taxonomy" id="1419482"/>
    <lineage>
        <taxon>Bacteria</taxon>
        <taxon>Pseudomonadati</taxon>
        <taxon>Bacteroidota</taxon>
        <taxon>Chitinophagia</taxon>
        <taxon>Chitinophagales</taxon>
        <taxon>Chitinophagaceae</taxon>
        <taxon>Chitinophaga</taxon>
    </lineage>
</organism>
<evidence type="ECO:0000256" key="2">
    <source>
        <dbReference type="ARBA" id="ARBA00006275"/>
    </source>
</evidence>
<accession>A0A1M6VRW2</accession>
<protein>
    <submittedName>
        <fullName evidence="8">Starch-binding associating with outer membrane</fullName>
    </submittedName>
</protein>
<dbReference type="STRING" id="1419482.SAMN05444266_101332"/>
<evidence type="ECO:0000256" key="4">
    <source>
        <dbReference type="ARBA" id="ARBA00023136"/>
    </source>
</evidence>
<dbReference type="InterPro" id="IPR011990">
    <property type="entry name" value="TPR-like_helical_dom_sf"/>
</dbReference>
<evidence type="ECO:0000256" key="5">
    <source>
        <dbReference type="ARBA" id="ARBA00023237"/>
    </source>
</evidence>
<dbReference type="PROSITE" id="PS51257">
    <property type="entry name" value="PROKAR_LIPOPROTEIN"/>
    <property type="match status" value="1"/>
</dbReference>
<evidence type="ECO:0000259" key="7">
    <source>
        <dbReference type="Pfam" id="PF14322"/>
    </source>
</evidence>
<keyword evidence="9" id="KW-1185">Reference proteome</keyword>
<dbReference type="Pfam" id="PF14322">
    <property type="entry name" value="SusD-like_3"/>
    <property type="match status" value="1"/>
</dbReference>
<keyword evidence="5" id="KW-0998">Cell outer membrane</keyword>
<dbReference type="GO" id="GO:0009279">
    <property type="term" value="C:cell outer membrane"/>
    <property type="evidence" value="ECO:0007669"/>
    <property type="project" value="UniProtKB-SubCell"/>
</dbReference>
<evidence type="ECO:0000313" key="8">
    <source>
        <dbReference type="EMBL" id="SHK84091.1"/>
    </source>
</evidence>
<dbReference type="OrthoDB" id="5694214at2"/>
<comment type="subcellular location">
    <subcellularLocation>
        <location evidence="1">Cell outer membrane</location>
    </subcellularLocation>
</comment>
<proteinExistence type="inferred from homology"/>
<sequence>MKKQISIILLAAAAMFGSCKKGLDEVPEGFLINGTAYNDASDAQSAVNGLLSALQPQAYYQRTIYVITECSGDALQPIAGQTPERLEMFNITYTAGNVEIRNWWQNSYKLISRANDIIAYVPAIQMDEAQKKNLLGNAYFMRGMAYFDLVRSFGDVPLVLSPVTSLNDPNMYLPRTDGGTIYKQAIEDLKYAEANCFPENKITLKGMVSSGAASAMLARVYLQRNSTQWKDAADNQNALDECNKVIGSGLYKLLDKYADVFDCDKENGAEHIFSVQFGANGSGTTQNIIVRMFSPAGLGGSGSFLTTQQFYQNAYFSAADTRKAWNLSNFDGSKTVDPFIYKYRDAQWAKNSNNARNNWLILRYADVLMMQSEAMNNLNPADPAKFDGLNAVRKRAGLTAPEFQLNLTNTPNAQAFVDTLVKDRSRELCVEGHRRWDLIRLGKYKEVQQSLGHKVEDYQLLLPLPQTELDANTKLKQNPLYN</sequence>
<reference evidence="8 9" key="1">
    <citation type="submission" date="2016-11" db="EMBL/GenBank/DDBJ databases">
        <authorList>
            <person name="Jaros S."/>
            <person name="Januszkiewicz K."/>
            <person name="Wedrychowicz H."/>
        </authorList>
    </citation>
    <scope>NUCLEOTIDE SEQUENCE [LARGE SCALE GENOMIC DNA]</scope>
    <source>
        <strain evidence="8 9">DSM 27406</strain>
    </source>
</reference>
<evidence type="ECO:0000313" key="9">
    <source>
        <dbReference type="Proteomes" id="UP000184420"/>
    </source>
</evidence>
<keyword evidence="3" id="KW-0732">Signal</keyword>
<keyword evidence="4" id="KW-0472">Membrane</keyword>
<dbReference type="Gene3D" id="1.25.40.390">
    <property type="match status" value="1"/>
</dbReference>
<dbReference type="SUPFAM" id="SSF48452">
    <property type="entry name" value="TPR-like"/>
    <property type="match status" value="1"/>
</dbReference>
<dbReference type="InterPro" id="IPR033985">
    <property type="entry name" value="SusD-like_N"/>
</dbReference>
<dbReference type="Proteomes" id="UP000184420">
    <property type="component" value="Unassembled WGS sequence"/>
</dbReference>
<dbReference type="EMBL" id="FRBL01000001">
    <property type="protein sequence ID" value="SHK84091.1"/>
    <property type="molecule type" value="Genomic_DNA"/>
</dbReference>
<feature type="domain" description="SusD-like N-terminal" evidence="7">
    <location>
        <begin position="89"/>
        <end position="222"/>
    </location>
</feature>